<dbReference type="InterPro" id="IPR007110">
    <property type="entry name" value="Ig-like_dom"/>
</dbReference>
<evidence type="ECO:0000259" key="3">
    <source>
        <dbReference type="PROSITE" id="PS50835"/>
    </source>
</evidence>
<proteinExistence type="predicted"/>
<dbReference type="OrthoDB" id="10028801at2759"/>
<comment type="caution">
    <text evidence="4">The sequence shown here is derived from an EMBL/GenBank/DDBJ whole genome shotgun (WGS) entry which is preliminary data.</text>
</comment>
<feature type="domain" description="Ig-like" evidence="3">
    <location>
        <begin position="18"/>
        <end position="148"/>
    </location>
</feature>
<organism evidence="4 5">
    <name type="scientific">Protopolystoma xenopodis</name>
    <dbReference type="NCBI Taxonomy" id="117903"/>
    <lineage>
        <taxon>Eukaryota</taxon>
        <taxon>Metazoa</taxon>
        <taxon>Spiralia</taxon>
        <taxon>Lophotrochozoa</taxon>
        <taxon>Platyhelminthes</taxon>
        <taxon>Monogenea</taxon>
        <taxon>Polyopisthocotylea</taxon>
        <taxon>Polystomatidea</taxon>
        <taxon>Polystomatidae</taxon>
        <taxon>Protopolystoma</taxon>
    </lineage>
</organism>
<dbReference type="InterPro" id="IPR013162">
    <property type="entry name" value="CD80_C2-set"/>
</dbReference>
<dbReference type="EMBL" id="CAAALY010248673">
    <property type="protein sequence ID" value="VEL34913.1"/>
    <property type="molecule type" value="Genomic_DNA"/>
</dbReference>
<dbReference type="Proteomes" id="UP000784294">
    <property type="component" value="Unassembled WGS sequence"/>
</dbReference>
<evidence type="ECO:0000313" key="5">
    <source>
        <dbReference type="Proteomes" id="UP000784294"/>
    </source>
</evidence>
<evidence type="ECO:0000313" key="4">
    <source>
        <dbReference type="EMBL" id="VEL34913.1"/>
    </source>
</evidence>
<accession>A0A448XEH9</accession>
<dbReference type="AlphaFoldDB" id="A0A448XEH9"/>
<dbReference type="PROSITE" id="PS50835">
    <property type="entry name" value="IG_LIKE"/>
    <property type="match status" value="1"/>
</dbReference>
<keyword evidence="5" id="KW-1185">Reference proteome</keyword>
<gene>
    <name evidence="4" type="ORF">PXEA_LOCUS28353</name>
</gene>
<evidence type="ECO:0000256" key="1">
    <source>
        <dbReference type="ARBA" id="ARBA00023157"/>
    </source>
</evidence>
<evidence type="ECO:0000256" key="2">
    <source>
        <dbReference type="SAM" id="MobiDB-lite"/>
    </source>
</evidence>
<sequence length="160" mass="17651">MLNNFAVYSHTSVKPSRPEILAPPGEPQPTANGRLVIASANMSTSPADRIEETSHIQLTCQTRGGRPTPSIEWFRNGRQEARSSNISLGRNMGSHAGKAGSHAVLRNVMTEATLRLRRDNLNTGDRLVCVVRNEALLRAEQLEDRELRAEVIIEVNCNPD</sequence>
<dbReference type="InterPro" id="IPR036179">
    <property type="entry name" value="Ig-like_dom_sf"/>
</dbReference>
<dbReference type="Gene3D" id="2.60.40.10">
    <property type="entry name" value="Immunoglobulins"/>
    <property type="match status" value="1"/>
</dbReference>
<dbReference type="SUPFAM" id="SSF48726">
    <property type="entry name" value="Immunoglobulin"/>
    <property type="match status" value="1"/>
</dbReference>
<protein>
    <recommendedName>
        <fullName evidence="3">Ig-like domain-containing protein</fullName>
    </recommendedName>
</protein>
<feature type="region of interest" description="Disordered" evidence="2">
    <location>
        <begin position="1"/>
        <end position="31"/>
    </location>
</feature>
<name>A0A448XEH9_9PLAT</name>
<keyword evidence="1" id="KW-1015">Disulfide bond</keyword>
<dbReference type="InterPro" id="IPR013783">
    <property type="entry name" value="Ig-like_fold"/>
</dbReference>
<reference evidence="4" key="1">
    <citation type="submission" date="2018-11" db="EMBL/GenBank/DDBJ databases">
        <authorList>
            <consortium name="Pathogen Informatics"/>
        </authorList>
    </citation>
    <scope>NUCLEOTIDE SEQUENCE</scope>
</reference>
<dbReference type="Pfam" id="PF08205">
    <property type="entry name" value="C2-set_2"/>
    <property type="match status" value="1"/>
</dbReference>